<comment type="caution">
    <text evidence="11">The sequence shown here is derived from an EMBL/GenBank/DDBJ whole genome shotgun (WGS) entry which is preliminary data.</text>
</comment>
<keyword evidence="5 8" id="KW-1133">Transmembrane helix</keyword>
<name>M0AG20_9EURY</name>
<dbReference type="InterPro" id="IPR003148">
    <property type="entry name" value="RCK_N"/>
</dbReference>
<dbReference type="GO" id="GO:0016020">
    <property type="term" value="C:membrane"/>
    <property type="evidence" value="ECO:0007669"/>
    <property type="project" value="UniProtKB-SubCell"/>
</dbReference>
<reference evidence="11 12" key="1">
    <citation type="journal article" date="2014" name="PLoS Genet.">
        <title>Phylogenetically driven sequencing of extremely halophilic archaea reveals strategies for static and dynamic osmo-response.</title>
        <authorList>
            <person name="Becker E.A."/>
            <person name="Seitzer P.M."/>
            <person name="Tritt A."/>
            <person name="Larsen D."/>
            <person name="Krusor M."/>
            <person name="Yao A.I."/>
            <person name="Wu D."/>
            <person name="Madern D."/>
            <person name="Eisen J.A."/>
            <person name="Darling A.E."/>
            <person name="Facciotti M.T."/>
        </authorList>
    </citation>
    <scope>NUCLEOTIDE SEQUENCE [LARGE SCALE GENOMIC DNA]</scope>
    <source>
        <strain evidence="11 12">JCM 10990</strain>
    </source>
</reference>
<feature type="compositionally biased region" description="Basic and acidic residues" evidence="7">
    <location>
        <begin position="559"/>
        <end position="568"/>
    </location>
</feature>
<feature type="transmembrane region" description="Helical" evidence="8">
    <location>
        <begin position="58"/>
        <end position="77"/>
    </location>
</feature>
<evidence type="ECO:0000256" key="1">
    <source>
        <dbReference type="ARBA" id="ARBA00004141"/>
    </source>
</evidence>
<feature type="transmembrane region" description="Helical" evidence="8">
    <location>
        <begin position="89"/>
        <end position="113"/>
    </location>
</feature>
<feature type="compositionally biased region" description="Basic and acidic residues" evidence="7">
    <location>
        <begin position="600"/>
        <end position="620"/>
    </location>
</feature>
<dbReference type="GO" id="GO:1902600">
    <property type="term" value="P:proton transmembrane transport"/>
    <property type="evidence" value="ECO:0007669"/>
    <property type="project" value="InterPro"/>
</dbReference>
<evidence type="ECO:0000256" key="3">
    <source>
        <dbReference type="ARBA" id="ARBA00022448"/>
    </source>
</evidence>
<feature type="transmembrane region" description="Helical" evidence="8">
    <location>
        <begin position="150"/>
        <end position="172"/>
    </location>
</feature>
<dbReference type="GO" id="GO:0006813">
    <property type="term" value="P:potassium ion transport"/>
    <property type="evidence" value="ECO:0007669"/>
    <property type="project" value="InterPro"/>
</dbReference>
<accession>M0AG20</accession>
<dbReference type="PATRIC" id="fig|1227492.4.peg.2504"/>
<evidence type="ECO:0000313" key="11">
    <source>
        <dbReference type="EMBL" id="ELY97479.1"/>
    </source>
</evidence>
<dbReference type="PANTHER" id="PTHR42751">
    <property type="entry name" value="SODIUM/HYDROGEN EXCHANGER FAMILY/TRKA DOMAIN PROTEIN"/>
    <property type="match status" value="1"/>
</dbReference>
<feature type="transmembrane region" description="Helical" evidence="8">
    <location>
        <begin position="297"/>
        <end position="318"/>
    </location>
</feature>
<dbReference type="OrthoDB" id="43518at2157"/>
<feature type="transmembrane region" description="Helical" evidence="8">
    <location>
        <begin position="268"/>
        <end position="285"/>
    </location>
</feature>
<proteinExistence type="inferred from homology"/>
<keyword evidence="4 8" id="KW-0812">Transmembrane</keyword>
<dbReference type="SUPFAM" id="SSF51735">
    <property type="entry name" value="NAD(P)-binding Rossmann-fold domains"/>
    <property type="match status" value="1"/>
</dbReference>
<evidence type="ECO:0000256" key="7">
    <source>
        <dbReference type="SAM" id="MobiDB-lite"/>
    </source>
</evidence>
<dbReference type="RefSeq" id="WP_006167964.1">
    <property type="nucleotide sequence ID" value="NZ_AOIN01000067.1"/>
</dbReference>
<feature type="domain" description="RCK N-terminal" evidence="10">
    <location>
        <begin position="411"/>
        <end position="525"/>
    </location>
</feature>
<dbReference type="AlphaFoldDB" id="M0AG20"/>
<dbReference type="Pfam" id="PF00999">
    <property type="entry name" value="Na_H_Exchanger"/>
    <property type="match status" value="1"/>
</dbReference>
<dbReference type="PANTHER" id="PTHR42751:SF6">
    <property type="entry name" value="CONSERVED INTEGRAL MEMBRANE TRANSPORT PROTEIN-RELATED"/>
    <property type="match status" value="1"/>
</dbReference>
<protein>
    <submittedName>
        <fullName evidence="11">Sodium/hydrogen exchanger</fullName>
    </submittedName>
</protein>
<keyword evidence="12" id="KW-1185">Reference proteome</keyword>
<dbReference type="InterPro" id="IPR036291">
    <property type="entry name" value="NAD(P)-bd_dom_sf"/>
</dbReference>
<dbReference type="InterPro" id="IPR006153">
    <property type="entry name" value="Cation/H_exchanger_TM"/>
</dbReference>
<evidence type="ECO:0000259" key="9">
    <source>
        <dbReference type="Pfam" id="PF00999"/>
    </source>
</evidence>
<comment type="similarity">
    <text evidence="2">Belongs to the monovalent cation:proton antiporter 2 (CPA2) transporter (TC 2.A.37) family.</text>
</comment>
<organism evidence="11 12">
    <name type="scientific">Natrialba chahannaoensis JCM 10990</name>
    <dbReference type="NCBI Taxonomy" id="1227492"/>
    <lineage>
        <taxon>Archaea</taxon>
        <taxon>Methanobacteriati</taxon>
        <taxon>Methanobacteriota</taxon>
        <taxon>Stenosarchaea group</taxon>
        <taxon>Halobacteria</taxon>
        <taxon>Halobacteriales</taxon>
        <taxon>Natrialbaceae</taxon>
        <taxon>Natrialba</taxon>
    </lineage>
</organism>
<dbReference type="STRING" id="1227492.C482_12679"/>
<evidence type="ECO:0000256" key="4">
    <source>
        <dbReference type="ARBA" id="ARBA00022692"/>
    </source>
</evidence>
<feature type="region of interest" description="Disordered" evidence="7">
    <location>
        <begin position="556"/>
        <end position="620"/>
    </location>
</feature>
<feature type="transmembrane region" description="Helical" evidence="8">
    <location>
        <begin position="119"/>
        <end position="138"/>
    </location>
</feature>
<feature type="transmembrane region" description="Helical" evidence="8">
    <location>
        <begin position="325"/>
        <end position="345"/>
    </location>
</feature>
<feature type="transmembrane region" description="Helical" evidence="8">
    <location>
        <begin position="357"/>
        <end position="376"/>
    </location>
</feature>
<evidence type="ECO:0000259" key="10">
    <source>
        <dbReference type="Pfam" id="PF02254"/>
    </source>
</evidence>
<dbReference type="Gene3D" id="1.20.1530.20">
    <property type="match status" value="1"/>
</dbReference>
<feature type="transmembrane region" description="Helical" evidence="8">
    <location>
        <begin position="240"/>
        <end position="256"/>
    </location>
</feature>
<evidence type="ECO:0000256" key="2">
    <source>
        <dbReference type="ARBA" id="ARBA00005551"/>
    </source>
</evidence>
<feature type="transmembrane region" description="Helical" evidence="8">
    <location>
        <begin position="6"/>
        <end position="26"/>
    </location>
</feature>
<dbReference type="Pfam" id="PF02254">
    <property type="entry name" value="TrkA_N"/>
    <property type="match status" value="1"/>
</dbReference>
<gene>
    <name evidence="11" type="ORF">C482_12679</name>
</gene>
<feature type="transmembrane region" description="Helical" evidence="8">
    <location>
        <begin position="33"/>
        <end position="52"/>
    </location>
</feature>
<feature type="compositionally biased region" description="Basic and acidic residues" evidence="7">
    <location>
        <begin position="576"/>
        <end position="587"/>
    </location>
</feature>
<dbReference type="GO" id="GO:0015297">
    <property type="term" value="F:antiporter activity"/>
    <property type="evidence" value="ECO:0007669"/>
    <property type="project" value="InterPro"/>
</dbReference>
<evidence type="ECO:0000256" key="8">
    <source>
        <dbReference type="SAM" id="Phobius"/>
    </source>
</evidence>
<dbReference type="Gene3D" id="3.40.50.720">
    <property type="entry name" value="NAD(P)-binding Rossmann-like Domain"/>
    <property type="match status" value="1"/>
</dbReference>
<evidence type="ECO:0000256" key="6">
    <source>
        <dbReference type="ARBA" id="ARBA00023136"/>
    </source>
</evidence>
<feature type="domain" description="Cation/H+ exchanger transmembrane" evidence="9">
    <location>
        <begin position="17"/>
        <end position="372"/>
    </location>
</feature>
<dbReference type="EMBL" id="AOIN01000067">
    <property type="protein sequence ID" value="ELY97479.1"/>
    <property type="molecule type" value="Genomic_DNA"/>
</dbReference>
<dbReference type="Proteomes" id="UP000011693">
    <property type="component" value="Unassembled WGS sequence"/>
</dbReference>
<evidence type="ECO:0000313" key="12">
    <source>
        <dbReference type="Proteomes" id="UP000011693"/>
    </source>
</evidence>
<sequence>MSLGGIALATDFALLIVAAAVLSYVARLTGQPTIVAYILTGVVVGPIGLGIVGEDQLIEILSELGLGFLLFLLGIEMRFDDIREIMRPVGMIAVGQAVLQAVASTAVALALGFTLFQSLMLALATTFGATPIIVKVLGDKGDLKTLYGKADVGILIFQDIYLVLALAILAVGTVDDTAEIATSIGRVLILMVAIGLVAYAASKYVLPSLLRASAANKSTLFTVGIAWAFVFIFAAEALELSVELGAFIAGLSLAQLPYSTELKERMRPATNFFIAVFFASIALQMERGQLLAYWQEALLACAALLVINFGIVFGLFYSQRFDIETSFLGTISMLQVSEFSVVLGALAVNEGFVEEGILGFLSLMALVTMPISTYYVRYNREIFDRVEPFLSRFEREDTITVDPVEHDDHAVLVGYSRFTAELAEVLTDADTADVTDVVVIEDGAAYVDELSAAEYAFIFGNARHGEIRQEANIGGATVLVSVADRTDVNRRLIEETADTDTLSIILATDEEDAQALRDAGADYVVAETKLVGTELATLLELLDDREAFEERMASVTARARSEGVRADGGECDGEGDSGRADGGEDNGKVNSGRAGDGGADDDRTAGGEDSDRRGEGETDV</sequence>
<dbReference type="InterPro" id="IPR038770">
    <property type="entry name" value="Na+/solute_symporter_sf"/>
</dbReference>
<feature type="transmembrane region" description="Helical" evidence="8">
    <location>
        <begin position="184"/>
        <end position="206"/>
    </location>
</feature>
<keyword evidence="6 8" id="KW-0472">Membrane</keyword>
<evidence type="ECO:0000256" key="5">
    <source>
        <dbReference type="ARBA" id="ARBA00022989"/>
    </source>
</evidence>
<feature type="transmembrane region" description="Helical" evidence="8">
    <location>
        <begin position="218"/>
        <end position="234"/>
    </location>
</feature>
<keyword evidence="3" id="KW-0813">Transport</keyword>
<comment type="subcellular location">
    <subcellularLocation>
        <location evidence="1">Membrane</location>
        <topology evidence="1">Multi-pass membrane protein</topology>
    </subcellularLocation>
</comment>